<dbReference type="GO" id="GO:0006629">
    <property type="term" value="P:lipid metabolic process"/>
    <property type="evidence" value="ECO:0007669"/>
    <property type="project" value="InterPro"/>
</dbReference>
<reference evidence="4" key="1">
    <citation type="journal article" date="2012" name="Nat. Biotechnol.">
        <title>Draft genome sequence of pigeonpea (Cajanus cajan), an orphan legume crop of resource-poor farmers.</title>
        <authorList>
            <person name="Varshney R.K."/>
            <person name="Chen W."/>
            <person name="Li Y."/>
            <person name="Bharti A.K."/>
            <person name="Saxena R.K."/>
            <person name="Schlueter J.A."/>
            <person name="Donoghue M.T."/>
            <person name="Azam S."/>
            <person name="Fan G."/>
            <person name="Whaley A.M."/>
            <person name="Farmer A.D."/>
            <person name="Sheridan J."/>
            <person name="Iwata A."/>
            <person name="Tuteja R."/>
            <person name="Penmetsa R.V."/>
            <person name="Wu W."/>
            <person name="Upadhyaya H.D."/>
            <person name="Yang S.P."/>
            <person name="Shah T."/>
            <person name="Saxena K.B."/>
            <person name="Michael T."/>
            <person name="McCombie W.R."/>
            <person name="Yang B."/>
            <person name="Zhang G."/>
            <person name="Yang H."/>
            <person name="Wang J."/>
            <person name="Spillane C."/>
            <person name="Cook D.R."/>
            <person name="May G.D."/>
            <person name="Xu X."/>
            <person name="Jackson S.A."/>
        </authorList>
    </citation>
    <scope>NUCLEOTIDE SEQUENCE [LARGE SCALE GENOMIC DNA]</scope>
</reference>
<gene>
    <name evidence="4" type="ORF">KK1_033598</name>
</gene>
<feature type="compositionally biased region" description="Acidic residues" evidence="2">
    <location>
        <begin position="378"/>
        <end position="398"/>
    </location>
</feature>
<evidence type="ECO:0000256" key="1">
    <source>
        <dbReference type="ARBA" id="ARBA00022801"/>
    </source>
</evidence>
<accession>A0A151RQN7</accession>
<dbReference type="Gramene" id="C.cajan_31577.t">
    <property type="protein sequence ID" value="C.cajan_31577.t"/>
    <property type="gene ID" value="C.cajan_31577"/>
</dbReference>
<dbReference type="PANTHER" id="PTHR46023">
    <property type="entry name" value="LIPASE CLASS 3 PROTEIN-LIKE"/>
    <property type="match status" value="1"/>
</dbReference>
<dbReference type="Proteomes" id="UP000075243">
    <property type="component" value="Unassembled WGS sequence"/>
</dbReference>
<dbReference type="SUPFAM" id="SSF53474">
    <property type="entry name" value="alpha/beta-Hydrolases"/>
    <property type="match status" value="1"/>
</dbReference>
<keyword evidence="1 4" id="KW-0378">Hydrolase</keyword>
<dbReference type="InterPro" id="IPR002921">
    <property type="entry name" value="Fungal_lipase-type"/>
</dbReference>
<proteinExistence type="predicted"/>
<evidence type="ECO:0000259" key="3">
    <source>
        <dbReference type="Pfam" id="PF01764"/>
    </source>
</evidence>
<evidence type="ECO:0000313" key="5">
    <source>
        <dbReference type="Proteomes" id="UP000075243"/>
    </source>
</evidence>
<protein>
    <submittedName>
        <fullName evidence="4">Sn1-specific diacylglycerol lipase alpha</fullName>
        <ecNumber evidence="4">3.1.1.3</ecNumber>
    </submittedName>
</protein>
<dbReference type="InterPro" id="IPR029058">
    <property type="entry name" value="AB_hydrolase_fold"/>
</dbReference>
<dbReference type="Gene3D" id="3.40.50.1820">
    <property type="entry name" value="alpha/beta hydrolase"/>
    <property type="match status" value="1"/>
</dbReference>
<evidence type="ECO:0000256" key="2">
    <source>
        <dbReference type="SAM" id="MobiDB-lite"/>
    </source>
</evidence>
<dbReference type="CDD" id="cd00519">
    <property type="entry name" value="Lipase_3"/>
    <property type="match status" value="1"/>
</dbReference>
<dbReference type="EMBL" id="KQ483610">
    <property type="protein sequence ID" value="KYP44857.1"/>
    <property type="molecule type" value="Genomic_DNA"/>
</dbReference>
<evidence type="ECO:0000313" key="4">
    <source>
        <dbReference type="EMBL" id="KYP44857.1"/>
    </source>
</evidence>
<dbReference type="EC" id="3.1.1.3" evidence="4"/>
<keyword evidence="5" id="KW-1185">Reference proteome</keyword>
<feature type="region of interest" description="Disordered" evidence="2">
    <location>
        <begin position="378"/>
        <end position="411"/>
    </location>
</feature>
<dbReference type="OMA" id="ASSWVHD"/>
<name>A0A151RQN7_CAJCA</name>
<feature type="compositionally biased region" description="Polar residues" evidence="2">
    <location>
        <begin position="402"/>
        <end position="411"/>
    </location>
</feature>
<dbReference type="Pfam" id="PF01764">
    <property type="entry name" value="Lipase_3"/>
    <property type="match status" value="1"/>
</dbReference>
<dbReference type="AlphaFoldDB" id="A0A151RQN7"/>
<dbReference type="GO" id="GO:0004806">
    <property type="term" value="F:triacylglycerol lipase activity"/>
    <property type="evidence" value="ECO:0007669"/>
    <property type="project" value="UniProtKB-EC"/>
</dbReference>
<sequence length="559" mass="63121">MAGKNKKKRCILCKVVEKFASNLKRRPAEAPNDFKDIVLSLAKAVRFCYAETLGKWPVLDPPRVLIYTALNDKGKKIVAMECGQTSDCVQLKDPEMLKDLYQIKRCLTRTMLVSKKRFRAKLFAAGFVKEDVLLRKRRARILKPAFTVILDKEAKCLLVLIRGTCSLTDTLTDAMGAPVSFEHKFICSDGEVRRNTISGHAHRGMVSAADWIRKRCTHILIIVGHSLGGGTAALLTYKLREINELSSCTCDTFGPGMNKISSGHIICFITSIINGCDIVLTLSASSIHDFISEGRTKRKIFLKDVRRSINAFGSRLVTRDTKVGLKNKQRTPSWFLWTRCEKTLALPQSKSENLDETSQSSKPCYESLLTQELILESASDEDECNSSNEESDHDDTDEEKQITSSTQNITTPTNCSISIDELLKKLKELELEARDDIPSIHAKEKETSTTKDTVEEINMVVHYEESVGTVTTPKTLDRHLYPPGRIMHIVPAPLIENSDTNDNDLDEKHVYLYETSKELYEKLILSRRMILDHTMKKYLKVLQQLINQLEKEKIQCGGS</sequence>
<feature type="domain" description="Fungal lipase-type" evidence="3">
    <location>
        <begin position="159"/>
        <end position="255"/>
    </location>
</feature>
<dbReference type="PANTHER" id="PTHR46023:SF6">
    <property type="entry name" value="LIPASE CLASS 3 FAMILY PROTEIN"/>
    <property type="match status" value="1"/>
</dbReference>
<organism evidence="4 5">
    <name type="scientific">Cajanus cajan</name>
    <name type="common">Pigeon pea</name>
    <name type="synonym">Cajanus indicus</name>
    <dbReference type="NCBI Taxonomy" id="3821"/>
    <lineage>
        <taxon>Eukaryota</taxon>
        <taxon>Viridiplantae</taxon>
        <taxon>Streptophyta</taxon>
        <taxon>Embryophyta</taxon>
        <taxon>Tracheophyta</taxon>
        <taxon>Spermatophyta</taxon>
        <taxon>Magnoliopsida</taxon>
        <taxon>eudicotyledons</taxon>
        <taxon>Gunneridae</taxon>
        <taxon>Pentapetalae</taxon>
        <taxon>rosids</taxon>
        <taxon>fabids</taxon>
        <taxon>Fabales</taxon>
        <taxon>Fabaceae</taxon>
        <taxon>Papilionoideae</taxon>
        <taxon>50 kb inversion clade</taxon>
        <taxon>NPAAA clade</taxon>
        <taxon>indigoferoid/millettioid clade</taxon>
        <taxon>Phaseoleae</taxon>
        <taxon>Cajanus</taxon>
    </lineage>
</organism>